<dbReference type="Gene3D" id="3.90.1150.200">
    <property type="match status" value="1"/>
</dbReference>
<reference evidence="3 4" key="1">
    <citation type="submission" date="2016-11" db="EMBL/GenBank/DDBJ databases">
        <authorList>
            <person name="Jaros S."/>
            <person name="Januszkiewicz K."/>
            <person name="Wedrychowicz H."/>
        </authorList>
    </citation>
    <scope>NUCLEOTIDE SEQUENCE [LARGE SCALE GENOMIC DNA]</scope>
    <source>
        <strain evidence="3 4">DSM 24574</strain>
    </source>
</reference>
<dbReference type="RefSeq" id="WP_084138026.1">
    <property type="nucleotide sequence ID" value="NZ_FQWQ01000001.1"/>
</dbReference>
<evidence type="ECO:0000259" key="2">
    <source>
        <dbReference type="Pfam" id="PF08818"/>
    </source>
</evidence>
<organism evidence="3 4">
    <name type="scientific">Chryseolinea serpens</name>
    <dbReference type="NCBI Taxonomy" id="947013"/>
    <lineage>
        <taxon>Bacteria</taxon>
        <taxon>Pseudomonadati</taxon>
        <taxon>Bacteroidota</taxon>
        <taxon>Cytophagia</taxon>
        <taxon>Cytophagales</taxon>
        <taxon>Fulvivirgaceae</taxon>
        <taxon>Chryseolinea</taxon>
    </lineage>
</organism>
<accession>A0A1M5NBI5</accession>
<feature type="coiled-coil region" evidence="1">
    <location>
        <begin position="111"/>
        <end position="138"/>
    </location>
</feature>
<protein>
    <submittedName>
        <fullName evidence="3">Uncharacterized conserved protein YdhG, YjbR/CyaY-like superfamily, DUF1801 family</fullName>
    </submittedName>
</protein>
<dbReference type="Proteomes" id="UP000184212">
    <property type="component" value="Unassembled WGS sequence"/>
</dbReference>
<keyword evidence="1" id="KW-0175">Coiled coil</keyword>
<dbReference type="AlphaFoldDB" id="A0A1M5NBI5"/>
<name>A0A1M5NBI5_9BACT</name>
<feature type="domain" description="YdhG-like" evidence="2">
    <location>
        <begin position="26"/>
        <end position="116"/>
    </location>
</feature>
<dbReference type="SUPFAM" id="SSF159888">
    <property type="entry name" value="YdhG-like"/>
    <property type="match status" value="1"/>
</dbReference>
<dbReference type="EMBL" id="FQWQ01000001">
    <property type="protein sequence ID" value="SHG86812.1"/>
    <property type="molecule type" value="Genomic_DNA"/>
</dbReference>
<evidence type="ECO:0000256" key="1">
    <source>
        <dbReference type="SAM" id="Coils"/>
    </source>
</evidence>
<dbReference type="InterPro" id="IPR014922">
    <property type="entry name" value="YdhG-like"/>
</dbReference>
<evidence type="ECO:0000313" key="4">
    <source>
        <dbReference type="Proteomes" id="UP000184212"/>
    </source>
</evidence>
<evidence type="ECO:0000313" key="3">
    <source>
        <dbReference type="EMBL" id="SHG86812.1"/>
    </source>
</evidence>
<keyword evidence="4" id="KW-1185">Reference proteome</keyword>
<gene>
    <name evidence="3" type="ORF">SAMN04488109_2219</name>
</gene>
<sequence>MSRTMKTGIKTADEYLDGLPENVQVTLEKLRRSIRAAAPKAEEIIRYGIVVYRQVDWLVGFGAFKNHCGFYVMSNSVLKRFEKEIAGYETATGTIRFPLDKVLPAALVKSIVKARMEENEATRALKEAKASAKKLAAKKNGLSASRNGAKTQR</sequence>
<dbReference type="Pfam" id="PF08818">
    <property type="entry name" value="DUF1801"/>
    <property type="match status" value="1"/>
</dbReference>
<proteinExistence type="predicted"/>